<proteinExistence type="predicted"/>
<evidence type="ECO:0000313" key="2">
    <source>
        <dbReference type="EMBL" id="OAE24764.1"/>
    </source>
</evidence>
<keyword evidence="3" id="KW-1185">Reference proteome</keyword>
<gene>
    <name evidence="2" type="ORF">AXG93_48s1120</name>
</gene>
<feature type="region of interest" description="Disordered" evidence="1">
    <location>
        <begin position="176"/>
        <end position="199"/>
    </location>
</feature>
<reference evidence="2" key="1">
    <citation type="submission" date="2016-03" db="EMBL/GenBank/DDBJ databases">
        <title>Mechanisms controlling the formation of the plant cell surface in tip-growing cells are functionally conserved among land plants.</title>
        <authorList>
            <person name="Honkanen S."/>
            <person name="Jones V.A."/>
            <person name="Morieri G."/>
            <person name="Champion C."/>
            <person name="Hetherington A.J."/>
            <person name="Kelly S."/>
            <person name="Saint-Marcoux D."/>
            <person name="Proust H."/>
            <person name="Prescott H."/>
            <person name="Dolan L."/>
        </authorList>
    </citation>
    <scope>NUCLEOTIDE SEQUENCE [LARGE SCALE GENOMIC DNA]</scope>
    <source>
        <tissue evidence="2">Whole gametophyte</tissue>
    </source>
</reference>
<name>A0A176VVD5_MARPO</name>
<organism evidence="2 3">
    <name type="scientific">Marchantia polymorpha subsp. ruderalis</name>
    <dbReference type="NCBI Taxonomy" id="1480154"/>
    <lineage>
        <taxon>Eukaryota</taxon>
        <taxon>Viridiplantae</taxon>
        <taxon>Streptophyta</taxon>
        <taxon>Embryophyta</taxon>
        <taxon>Marchantiophyta</taxon>
        <taxon>Marchantiopsida</taxon>
        <taxon>Marchantiidae</taxon>
        <taxon>Marchantiales</taxon>
        <taxon>Marchantiaceae</taxon>
        <taxon>Marchantia</taxon>
    </lineage>
</organism>
<dbReference type="Proteomes" id="UP000077202">
    <property type="component" value="Unassembled WGS sequence"/>
</dbReference>
<dbReference type="AlphaFoldDB" id="A0A176VVD5"/>
<evidence type="ECO:0000313" key="3">
    <source>
        <dbReference type="Proteomes" id="UP000077202"/>
    </source>
</evidence>
<evidence type="ECO:0000256" key="1">
    <source>
        <dbReference type="SAM" id="MobiDB-lite"/>
    </source>
</evidence>
<accession>A0A176VVD5</accession>
<dbReference type="EMBL" id="LVLJ01002476">
    <property type="protein sequence ID" value="OAE24764.1"/>
    <property type="molecule type" value="Genomic_DNA"/>
</dbReference>
<comment type="caution">
    <text evidence="2">The sequence shown here is derived from an EMBL/GenBank/DDBJ whole genome shotgun (WGS) entry which is preliminary data.</text>
</comment>
<sequence length="213" mass="23457">MPTGLLEVDSSVDQNFPATGLRTLPSARTYLDYGNAYRHVLLELGQTESFKRASHDHIPCESNPVQSKELASTLRPARFSQSSPKYLSITMSRRSSGRRLSSRRLSEQMWVLIDAAIPEQFPGGTRPSAAIVRSVHPTAARPPSLPRPSRGLVDLPTELEYREPTLPEGGVGVCVRMRKQSRPSDLENPRTRKGLQSDEGNVVALGVDVRSLA</sequence>
<protein>
    <submittedName>
        <fullName evidence="2">Uncharacterized protein</fullName>
    </submittedName>
</protein>